<feature type="domain" description="AAA+ ATPase" evidence="17">
    <location>
        <begin position="189"/>
        <end position="329"/>
    </location>
</feature>
<dbReference type="PANTHER" id="PTHR23076">
    <property type="entry name" value="METALLOPROTEASE M41 FTSH"/>
    <property type="match status" value="1"/>
</dbReference>
<evidence type="ECO:0000256" key="10">
    <source>
        <dbReference type="ARBA" id="ARBA00022840"/>
    </source>
</evidence>
<keyword evidence="11 15" id="KW-1133">Transmembrane helix</keyword>
<evidence type="ECO:0000256" key="8">
    <source>
        <dbReference type="ARBA" id="ARBA00022801"/>
    </source>
</evidence>
<dbReference type="Pfam" id="PF00004">
    <property type="entry name" value="AAA"/>
    <property type="match status" value="1"/>
</dbReference>
<dbReference type="Gene3D" id="1.10.8.60">
    <property type="match status" value="1"/>
</dbReference>
<dbReference type="PANTHER" id="PTHR23076:SF97">
    <property type="entry name" value="ATP-DEPENDENT ZINC METALLOPROTEASE YME1L1"/>
    <property type="match status" value="1"/>
</dbReference>
<dbReference type="AlphaFoldDB" id="A0A932HV78"/>
<name>A0A932HV78_UNCTE</name>
<feature type="transmembrane region" description="Helical" evidence="15">
    <location>
        <begin position="7"/>
        <end position="27"/>
    </location>
</feature>
<keyword evidence="9 15" id="KW-0862">Zinc</keyword>
<dbReference type="SUPFAM" id="SSF52540">
    <property type="entry name" value="P-loop containing nucleoside triphosphate hydrolases"/>
    <property type="match status" value="1"/>
</dbReference>
<comment type="function">
    <text evidence="15">Acts as a processive, ATP-dependent zinc metallopeptidase for both cytoplasmic and membrane proteins. Plays a role in the quality control of integral membrane proteins.</text>
</comment>
<keyword evidence="4 15" id="KW-0645">Protease</keyword>
<dbReference type="EMBL" id="JACPUR010000001">
    <property type="protein sequence ID" value="MBI3126091.1"/>
    <property type="molecule type" value="Genomic_DNA"/>
</dbReference>
<keyword evidence="8 15" id="KW-0378">Hydrolase</keyword>
<dbReference type="FunFam" id="1.20.58.760:FF:000001">
    <property type="entry name" value="ATP-dependent zinc metalloprotease FtsH"/>
    <property type="match status" value="1"/>
</dbReference>
<evidence type="ECO:0000256" key="11">
    <source>
        <dbReference type="ARBA" id="ARBA00022989"/>
    </source>
</evidence>
<keyword evidence="10 15" id="KW-0067">ATP-binding</keyword>
<keyword evidence="3 15" id="KW-1003">Cell membrane</keyword>
<dbReference type="InterPro" id="IPR037219">
    <property type="entry name" value="Peptidase_M41-like"/>
</dbReference>
<proteinExistence type="inferred from homology"/>
<dbReference type="GO" id="GO:0030163">
    <property type="term" value="P:protein catabolic process"/>
    <property type="evidence" value="ECO:0007669"/>
    <property type="project" value="UniProtKB-UniRule"/>
</dbReference>
<dbReference type="GO" id="GO:0005886">
    <property type="term" value="C:plasma membrane"/>
    <property type="evidence" value="ECO:0007669"/>
    <property type="project" value="UniProtKB-SubCell"/>
</dbReference>
<evidence type="ECO:0000256" key="9">
    <source>
        <dbReference type="ARBA" id="ARBA00022833"/>
    </source>
</evidence>
<dbReference type="PROSITE" id="PS00674">
    <property type="entry name" value="AAA"/>
    <property type="match status" value="1"/>
</dbReference>
<dbReference type="FunFam" id="3.40.50.300:FF:000001">
    <property type="entry name" value="ATP-dependent zinc metalloprotease FtsH"/>
    <property type="match status" value="1"/>
</dbReference>
<dbReference type="InterPro" id="IPR011546">
    <property type="entry name" value="Pept_M41_FtsH_extracell"/>
</dbReference>
<dbReference type="InterPro" id="IPR041569">
    <property type="entry name" value="AAA_lid_3"/>
</dbReference>
<dbReference type="GO" id="GO:0004176">
    <property type="term" value="F:ATP-dependent peptidase activity"/>
    <property type="evidence" value="ECO:0007669"/>
    <property type="project" value="InterPro"/>
</dbReference>
<dbReference type="NCBIfam" id="TIGR01241">
    <property type="entry name" value="FtsH_fam"/>
    <property type="match status" value="1"/>
</dbReference>
<comment type="cofactor">
    <cofactor evidence="15">
        <name>Zn(2+)</name>
        <dbReference type="ChEBI" id="CHEBI:29105"/>
    </cofactor>
    <text evidence="15">Binds 1 zinc ion per subunit.</text>
</comment>
<dbReference type="GO" id="GO:0005524">
    <property type="term" value="F:ATP binding"/>
    <property type="evidence" value="ECO:0007669"/>
    <property type="project" value="UniProtKB-UniRule"/>
</dbReference>
<evidence type="ECO:0000256" key="15">
    <source>
        <dbReference type="HAMAP-Rule" id="MF_01458"/>
    </source>
</evidence>
<dbReference type="InterPro" id="IPR000642">
    <property type="entry name" value="Peptidase_M41"/>
</dbReference>
<dbReference type="SUPFAM" id="SSF140990">
    <property type="entry name" value="FtsH protease domain-like"/>
    <property type="match status" value="1"/>
</dbReference>
<keyword evidence="6 15" id="KW-0479">Metal-binding</keyword>
<dbReference type="InterPro" id="IPR005936">
    <property type="entry name" value="FtsH"/>
</dbReference>
<dbReference type="InterPro" id="IPR003593">
    <property type="entry name" value="AAA+_ATPase"/>
</dbReference>
<comment type="similarity">
    <text evidence="14 15">In the central section; belongs to the AAA ATPase family.</text>
</comment>
<feature type="transmembrane region" description="Helical" evidence="15">
    <location>
        <begin position="104"/>
        <end position="127"/>
    </location>
</feature>
<comment type="subunit">
    <text evidence="15">Homohexamer.</text>
</comment>
<dbReference type="GO" id="GO:0006508">
    <property type="term" value="P:proteolysis"/>
    <property type="evidence" value="ECO:0007669"/>
    <property type="project" value="UniProtKB-KW"/>
</dbReference>
<evidence type="ECO:0000256" key="6">
    <source>
        <dbReference type="ARBA" id="ARBA00022723"/>
    </source>
</evidence>
<accession>A0A932HV78</accession>
<gene>
    <name evidence="15" type="primary">ftsH</name>
    <name evidence="18" type="ORF">HYZ11_00615</name>
</gene>
<comment type="caution">
    <text evidence="15">Lacks conserved residue(s) required for the propagation of feature annotation.</text>
</comment>
<evidence type="ECO:0000259" key="17">
    <source>
        <dbReference type="SMART" id="SM00382"/>
    </source>
</evidence>
<keyword evidence="7 15" id="KW-0547">Nucleotide-binding</keyword>
<evidence type="ECO:0000256" key="4">
    <source>
        <dbReference type="ARBA" id="ARBA00022670"/>
    </source>
</evidence>
<organism evidence="18 19">
    <name type="scientific">Tectimicrobiota bacterium</name>
    <dbReference type="NCBI Taxonomy" id="2528274"/>
    <lineage>
        <taxon>Bacteria</taxon>
        <taxon>Pseudomonadati</taxon>
        <taxon>Nitrospinota/Tectimicrobiota group</taxon>
        <taxon>Candidatus Tectimicrobiota</taxon>
    </lineage>
</organism>
<keyword evidence="5 15" id="KW-0812">Transmembrane</keyword>
<evidence type="ECO:0000313" key="19">
    <source>
        <dbReference type="Proteomes" id="UP000782312"/>
    </source>
</evidence>
<dbReference type="InterPro" id="IPR027417">
    <property type="entry name" value="P-loop_NTPase"/>
</dbReference>
<dbReference type="Pfam" id="PF17862">
    <property type="entry name" value="AAA_lid_3"/>
    <property type="match status" value="1"/>
</dbReference>
<dbReference type="GO" id="GO:0004222">
    <property type="term" value="F:metalloendopeptidase activity"/>
    <property type="evidence" value="ECO:0007669"/>
    <property type="project" value="InterPro"/>
</dbReference>
<protein>
    <recommendedName>
        <fullName evidence="15">ATP-dependent zinc metalloprotease FtsH</fullName>
        <ecNumber evidence="15">3.4.24.-</ecNumber>
    </recommendedName>
</protein>
<dbReference type="Pfam" id="PF06480">
    <property type="entry name" value="FtsH_ext"/>
    <property type="match status" value="1"/>
</dbReference>
<evidence type="ECO:0000256" key="3">
    <source>
        <dbReference type="ARBA" id="ARBA00022475"/>
    </source>
</evidence>
<evidence type="ECO:0000256" key="5">
    <source>
        <dbReference type="ARBA" id="ARBA00022692"/>
    </source>
</evidence>
<feature type="binding site" evidence="15">
    <location>
        <position position="424"/>
    </location>
    <ligand>
        <name>Zn(2+)</name>
        <dbReference type="ChEBI" id="CHEBI:29105"/>
        <note>catalytic</note>
    </ligand>
</feature>
<dbReference type="Gene3D" id="3.30.720.210">
    <property type="match status" value="1"/>
</dbReference>
<evidence type="ECO:0000256" key="13">
    <source>
        <dbReference type="ARBA" id="ARBA00023136"/>
    </source>
</evidence>
<comment type="similarity">
    <text evidence="16">Belongs to the AAA ATPase family.</text>
</comment>
<dbReference type="HAMAP" id="MF_01458">
    <property type="entry name" value="FtsH"/>
    <property type="match status" value="1"/>
</dbReference>
<dbReference type="GO" id="GO:0008270">
    <property type="term" value="F:zinc ion binding"/>
    <property type="evidence" value="ECO:0007669"/>
    <property type="project" value="UniProtKB-UniRule"/>
</dbReference>
<evidence type="ECO:0000256" key="16">
    <source>
        <dbReference type="RuleBase" id="RU003651"/>
    </source>
</evidence>
<evidence type="ECO:0000256" key="7">
    <source>
        <dbReference type="ARBA" id="ARBA00022741"/>
    </source>
</evidence>
<dbReference type="Pfam" id="PF01434">
    <property type="entry name" value="Peptidase_M41"/>
    <property type="match status" value="1"/>
</dbReference>
<dbReference type="SMART" id="SM00382">
    <property type="entry name" value="AAA"/>
    <property type="match status" value="1"/>
</dbReference>
<evidence type="ECO:0000256" key="14">
    <source>
        <dbReference type="ARBA" id="ARBA00061570"/>
    </source>
</evidence>
<dbReference type="CDD" id="cd19501">
    <property type="entry name" value="RecA-like_FtsH"/>
    <property type="match status" value="1"/>
</dbReference>
<dbReference type="Proteomes" id="UP000782312">
    <property type="component" value="Unassembled WGS sequence"/>
</dbReference>
<evidence type="ECO:0000313" key="18">
    <source>
        <dbReference type="EMBL" id="MBI3126091.1"/>
    </source>
</evidence>
<evidence type="ECO:0000256" key="1">
    <source>
        <dbReference type="ARBA" id="ARBA00004370"/>
    </source>
</evidence>
<comment type="subcellular location">
    <subcellularLocation>
        <location evidence="15">Cell membrane</location>
        <topology evidence="15">Multi-pass membrane protein</topology>
        <orientation evidence="15">Cytoplasmic side</orientation>
    </subcellularLocation>
    <subcellularLocation>
        <location evidence="1">Membrane</location>
    </subcellularLocation>
</comment>
<dbReference type="EC" id="3.4.24.-" evidence="15"/>
<dbReference type="GO" id="GO:0016887">
    <property type="term" value="F:ATP hydrolysis activity"/>
    <property type="evidence" value="ECO:0007669"/>
    <property type="project" value="UniProtKB-UniRule"/>
</dbReference>
<dbReference type="Gene3D" id="1.20.58.760">
    <property type="entry name" value="Peptidase M41"/>
    <property type="match status" value="1"/>
</dbReference>
<reference evidence="18" key="1">
    <citation type="submission" date="2020-07" db="EMBL/GenBank/DDBJ databases">
        <title>Huge and variable diversity of episymbiotic CPR bacteria and DPANN archaea in groundwater ecosystems.</title>
        <authorList>
            <person name="He C.Y."/>
            <person name="Keren R."/>
            <person name="Whittaker M."/>
            <person name="Farag I.F."/>
            <person name="Doudna J."/>
            <person name="Cate J.H.D."/>
            <person name="Banfield J.F."/>
        </authorList>
    </citation>
    <scope>NUCLEOTIDE SEQUENCE</scope>
    <source>
        <strain evidence="18">NC_groundwater_763_Ag_S-0.2um_68_21</strain>
    </source>
</reference>
<comment type="caution">
    <text evidence="18">The sequence shown here is derived from an EMBL/GenBank/DDBJ whole genome shotgun (WGS) entry which is preliminary data.</text>
</comment>
<evidence type="ECO:0000256" key="12">
    <source>
        <dbReference type="ARBA" id="ARBA00023049"/>
    </source>
</evidence>
<feature type="binding site" evidence="15">
    <location>
        <position position="497"/>
    </location>
    <ligand>
        <name>Zn(2+)</name>
        <dbReference type="ChEBI" id="CHEBI:29105"/>
        <note>catalytic</note>
    </ligand>
</feature>
<dbReference type="Gene3D" id="3.40.50.300">
    <property type="entry name" value="P-loop containing nucleotide triphosphate hydrolases"/>
    <property type="match status" value="1"/>
</dbReference>
<evidence type="ECO:0000256" key="2">
    <source>
        <dbReference type="ARBA" id="ARBA00010044"/>
    </source>
</evidence>
<keyword evidence="12 15" id="KW-0482">Metalloprotease</keyword>
<feature type="binding site" evidence="15">
    <location>
        <position position="420"/>
    </location>
    <ligand>
        <name>Zn(2+)</name>
        <dbReference type="ChEBI" id="CHEBI:29105"/>
        <note>catalytic</note>
    </ligand>
</feature>
<keyword evidence="13 15" id="KW-0472">Membrane</keyword>
<dbReference type="FunFam" id="1.10.8.60:FF:000001">
    <property type="entry name" value="ATP-dependent zinc metalloprotease FtsH"/>
    <property type="match status" value="1"/>
</dbReference>
<sequence>MDKKAQFSLLYFLFIFLIMYLIQSLFFQGAQFQRISYNEFRRLVREAKVERVDILSDRLRGRLKATDANGQKRMFETPRVEDSNLIPLLEQANVTFQGQYEPPWVVTFISTWILPLAILFTIYAFVLRRMGPGQGVMAFGRNKAKIYAEKGVGIRFTDVAGVDEAKEELAEVVDFLKNPDRYLRLGGKIPRGVLLVGPPGCGKTLLSKAVAGEAGVPFFSISGSEFVEMFVGLGAARVRDLFAQAMEKAPCIVFIDELDALGKARGMSGIMGGHDEREQTLNQLLVEMDGFDTRKGVIILAATNRPEILDSALLRPGRFDRQVLVDRPDLEGRKQILKVHVRKIVLAPGVDVDRIAEMTPGLSGADLANLANEAALRAARHNRNSVAMEDFEEAFERLAAGLEKRSRIMTPEERKRVAYHELGHAMVAELVGTADPVQKVSVIPRGIGALGYTLQRPTEDRYLLSRTELEDRIAVLLAGRAAEEEIFGEVSTGAQNDLQRATDIARSMVTEFGMSARFGPQSLRTESRPLFLGNTFSPQTGPSGISEVTLREVDQEVEKIISAAYQRSQNILRDRRGDLEKLTLRLLEQETLSGDGLRAALGVERARRERVTAASQAQAG</sequence>
<comment type="similarity">
    <text evidence="2 15">In the C-terminal section; belongs to the peptidase M41 family.</text>
</comment>
<dbReference type="InterPro" id="IPR003959">
    <property type="entry name" value="ATPase_AAA_core"/>
</dbReference>
<feature type="active site" evidence="15">
    <location>
        <position position="421"/>
    </location>
</feature>
<dbReference type="InterPro" id="IPR003960">
    <property type="entry name" value="ATPase_AAA_CS"/>
</dbReference>